<dbReference type="HOGENOM" id="CLU_3224158_0_0_6"/>
<dbReference type="Proteomes" id="UP000002412">
    <property type="component" value="Chromosome"/>
</dbReference>
<evidence type="ECO:0000313" key="2">
    <source>
        <dbReference type="Proteomes" id="UP000002412"/>
    </source>
</evidence>
<accession>A0A0U1QYG4</accession>
<reference evidence="1 2" key="1">
    <citation type="journal article" date="2007" name="PLoS Genet.">
        <title>The complete genome sequence of Yersinia pseudotuberculosis IP31758, the causative agent of Far East scarlet-like fever.</title>
        <authorList>
            <person name="Eppinger M."/>
            <person name="Rosovitz M.J."/>
            <person name="Fricke W.F."/>
            <person name="Rasko D.A."/>
            <person name="Kokorina G."/>
            <person name="Fayolle C."/>
            <person name="Lindler L.E."/>
            <person name="Carniel E."/>
            <person name="Ravel J."/>
        </authorList>
    </citation>
    <scope>NUCLEOTIDE SEQUENCE [LARGE SCALE GENOMIC DNA]</scope>
    <source>
        <strain evidence="1 2">IP 31758</strain>
    </source>
</reference>
<dbReference type="AlphaFoldDB" id="A0A0U1QYG4"/>
<protein>
    <submittedName>
        <fullName evidence="1">Uncharacterized protein</fullName>
    </submittedName>
</protein>
<organism evidence="1 2">
    <name type="scientific">Yersinia pseudotuberculosis serotype O:1b (strain IP 31758)</name>
    <dbReference type="NCBI Taxonomy" id="349747"/>
    <lineage>
        <taxon>Bacteria</taxon>
        <taxon>Pseudomonadati</taxon>
        <taxon>Pseudomonadota</taxon>
        <taxon>Gammaproteobacteria</taxon>
        <taxon>Enterobacterales</taxon>
        <taxon>Yersiniaceae</taxon>
        <taxon>Yersinia</taxon>
    </lineage>
</organism>
<dbReference type="EMBL" id="CP000720">
    <property type="protein sequence ID" value="ABS47761.1"/>
    <property type="molecule type" value="Genomic_DNA"/>
</dbReference>
<name>A0A0U1QYG4_YERP3</name>
<gene>
    <name evidence="1" type="ordered locus">YpsIP31758_1453</name>
</gene>
<sequence>MILQEINHIIPTGYFSINKFLRILLKQRFINYCHENGSFNAEYL</sequence>
<proteinExistence type="predicted"/>
<evidence type="ECO:0000313" key="1">
    <source>
        <dbReference type="EMBL" id="ABS47761.1"/>
    </source>
</evidence>
<dbReference type="KEGG" id="ypi:YpsIP31758_1453"/>